<feature type="region of interest" description="Disordered" evidence="1">
    <location>
        <begin position="1"/>
        <end position="117"/>
    </location>
</feature>
<reference evidence="2" key="2">
    <citation type="submission" date="2015-07" db="EMBL/GenBank/DDBJ databases">
        <authorList>
            <person name="Noorani M."/>
        </authorList>
    </citation>
    <scope>NUCLEOTIDE SEQUENCE</scope>
    <source>
        <strain evidence="2">Yugu1</strain>
    </source>
</reference>
<reference evidence="2" key="1">
    <citation type="journal article" date="2012" name="Nat. Biotechnol.">
        <title>Reference genome sequence of the model plant Setaria.</title>
        <authorList>
            <person name="Bennetzen J.L."/>
            <person name="Schmutz J."/>
            <person name="Wang H."/>
            <person name="Percifield R."/>
            <person name="Hawkins J."/>
            <person name="Pontaroli A.C."/>
            <person name="Estep M."/>
            <person name="Feng L."/>
            <person name="Vaughn J.N."/>
            <person name="Grimwood J."/>
            <person name="Jenkins J."/>
            <person name="Barry K."/>
            <person name="Lindquist E."/>
            <person name="Hellsten U."/>
            <person name="Deshpande S."/>
            <person name="Wang X."/>
            <person name="Wu X."/>
            <person name="Mitros T."/>
            <person name="Triplett J."/>
            <person name="Yang X."/>
            <person name="Ye C.Y."/>
            <person name="Mauro-Herrera M."/>
            <person name="Wang L."/>
            <person name="Li P."/>
            <person name="Sharma M."/>
            <person name="Sharma R."/>
            <person name="Ronald P.C."/>
            <person name="Panaud O."/>
            <person name="Kellogg E.A."/>
            <person name="Brutnell T.P."/>
            <person name="Doust A.N."/>
            <person name="Tuskan G.A."/>
            <person name="Rokhsar D."/>
            <person name="Devos K.M."/>
        </authorList>
    </citation>
    <scope>NUCLEOTIDE SEQUENCE [LARGE SCALE GENOMIC DNA]</scope>
    <source>
        <strain evidence="2">Yugu1</strain>
    </source>
</reference>
<evidence type="ECO:0000256" key="1">
    <source>
        <dbReference type="SAM" id="MobiDB-lite"/>
    </source>
</evidence>
<name>A0A368Q4E3_SETIT</name>
<feature type="compositionally biased region" description="Low complexity" evidence="1">
    <location>
        <begin position="10"/>
        <end position="24"/>
    </location>
</feature>
<dbReference type="AlphaFoldDB" id="A0A368Q4E3"/>
<organism evidence="2">
    <name type="scientific">Setaria italica</name>
    <name type="common">Foxtail millet</name>
    <name type="synonym">Panicum italicum</name>
    <dbReference type="NCBI Taxonomy" id="4555"/>
    <lineage>
        <taxon>Eukaryota</taxon>
        <taxon>Viridiplantae</taxon>
        <taxon>Streptophyta</taxon>
        <taxon>Embryophyta</taxon>
        <taxon>Tracheophyta</taxon>
        <taxon>Spermatophyta</taxon>
        <taxon>Magnoliopsida</taxon>
        <taxon>Liliopsida</taxon>
        <taxon>Poales</taxon>
        <taxon>Poaceae</taxon>
        <taxon>PACMAD clade</taxon>
        <taxon>Panicoideae</taxon>
        <taxon>Panicodae</taxon>
        <taxon>Paniceae</taxon>
        <taxon>Cenchrinae</taxon>
        <taxon>Setaria</taxon>
    </lineage>
</organism>
<gene>
    <name evidence="2" type="ORF">SETIT_2G241900v2</name>
</gene>
<dbReference type="EMBL" id="CM003529">
    <property type="protein sequence ID" value="RCV12100.1"/>
    <property type="molecule type" value="Genomic_DNA"/>
</dbReference>
<sequence>MAARHYHWTAPCAAAPAPAAPGALARGGRGAARSHRAPRVSGRRPDAAAATRAPPPLSPEGKGQITQREEKSTQIAPPWDAYGAPSGRRICAGDATGRRISGDAGGGRRRSGRSLPASAQIGPAACAWTGAAAGGGVGLVRAWEFFGFCGGV</sequence>
<protein>
    <submittedName>
        <fullName evidence="2">Uncharacterized protein</fullName>
    </submittedName>
</protein>
<accession>A0A368Q4E3</accession>
<dbReference type="OrthoDB" id="712383at2759"/>
<proteinExistence type="predicted"/>
<evidence type="ECO:0000313" key="2">
    <source>
        <dbReference type="EMBL" id="RCV12100.1"/>
    </source>
</evidence>
<feature type="compositionally biased region" description="Basic residues" evidence="1">
    <location>
        <begin position="32"/>
        <end position="42"/>
    </location>
</feature>